<dbReference type="AlphaFoldDB" id="A0A7T3ZZ88"/>
<protein>
    <submittedName>
        <fullName evidence="1">Glycosyltransferase</fullName>
    </submittedName>
</protein>
<proteinExistence type="predicted"/>
<organism evidence="1 2">
    <name type="scientific">Brevibacterium casei</name>
    <dbReference type="NCBI Taxonomy" id="33889"/>
    <lineage>
        <taxon>Bacteria</taxon>
        <taxon>Bacillati</taxon>
        <taxon>Actinomycetota</taxon>
        <taxon>Actinomycetes</taxon>
        <taxon>Micrococcales</taxon>
        <taxon>Brevibacteriaceae</taxon>
        <taxon>Brevibacterium</taxon>
    </lineage>
</organism>
<dbReference type="EMBL" id="CP065989">
    <property type="protein sequence ID" value="QQB14429.1"/>
    <property type="molecule type" value="Genomic_DNA"/>
</dbReference>
<reference evidence="1 2" key="1">
    <citation type="submission" date="2020-12" db="EMBL/GenBank/DDBJ databases">
        <title>FDA dAtabase for Regulatory Grade micrObial Sequences (FDA-ARGOS): Supporting development and validation of Infectious Disease Dx tests.</title>
        <authorList>
            <person name="Sproer C."/>
            <person name="Gronow S."/>
            <person name="Severitt S."/>
            <person name="Schroder I."/>
            <person name="Tallon L."/>
            <person name="Sadzewicz L."/>
            <person name="Zhao X."/>
            <person name="Boylan J."/>
            <person name="Ott S."/>
            <person name="Bowen H."/>
            <person name="Vavikolanu K."/>
            <person name="Mehta A."/>
            <person name="Aluvathingal J."/>
            <person name="Nadendla S."/>
            <person name="Lowell S."/>
            <person name="Myers T."/>
            <person name="Yan Y."/>
            <person name="Sichtig H."/>
        </authorList>
    </citation>
    <scope>NUCLEOTIDE SEQUENCE [LARGE SCALE GENOMIC DNA]</scope>
    <source>
        <strain evidence="1 2">FDAARGOS_990</strain>
    </source>
</reference>
<dbReference type="Gene3D" id="3.40.50.2000">
    <property type="entry name" value="Glycogen Phosphorylase B"/>
    <property type="match status" value="3"/>
</dbReference>
<accession>A0A7T3ZZ88</accession>
<gene>
    <name evidence="1" type="ORF">I6H47_17135</name>
</gene>
<dbReference type="Proteomes" id="UP000595374">
    <property type="component" value="Chromosome"/>
</dbReference>
<dbReference type="Pfam" id="PF13692">
    <property type="entry name" value="Glyco_trans_1_4"/>
    <property type="match status" value="1"/>
</dbReference>
<keyword evidence="1" id="KW-0808">Transferase</keyword>
<name>A0A7T3ZZ88_9MICO</name>
<dbReference type="GO" id="GO:0016740">
    <property type="term" value="F:transferase activity"/>
    <property type="evidence" value="ECO:0007669"/>
    <property type="project" value="UniProtKB-KW"/>
</dbReference>
<sequence length="606" mass="65561">MPLNRLLRRIRRATASNSAPPTRIFDLTWSIPQEFGGLTKVMLRRSRNFVTLLGIDVDVLTLDYRLDVAEARQRLRETGELIDGMRLRNAWDEVAGYDRRALRRFGGRPAEAGVPPQHAPGPTNATDRYIEYFAADGTIERVDHLRPDGTTFLIDDRTGSARRLVLLDHDGACVSEFARARDFYFAWLDAATGGEPSILINESKFIATFLHRYKRDHLRIGQVLHNSHLHPGTASVNGPFTRSRIEILRHWFDYDFLVFLTEKQRADFAAAFGSAPTLVVIPNSTAVDEVGHPSPESDPRPPGRGVVLARLTGQKRIGEALAAVARVGPEMSLEIIGDGEKRAELEAIVADSDVLSSRVAFSGHVDGAAERLRDHSFILLTSSFEGMGVVLIEAMARGCIPLAYDIRYGPSDIIDSGENGYLVADSNAMADAITGLLDADAATIAALRRAAVAKAATFSDDSATARWAELFSRLRTTAKNRPKTTAPALTAAPETTADGGVRITVGGTAPGEDFAVVLGTRDGSYAFASAVDAHGRAVFSGEELSIVPAGATLDAWWQWTGTDGIHHPRIAFGSDAAAVATEDAQGADGRISAYRTVKDNLSFTVG</sequence>
<evidence type="ECO:0000313" key="1">
    <source>
        <dbReference type="EMBL" id="QQB14429.1"/>
    </source>
</evidence>
<dbReference type="SUPFAM" id="SSF53756">
    <property type="entry name" value="UDP-Glycosyltransferase/glycogen phosphorylase"/>
    <property type="match status" value="1"/>
</dbReference>
<evidence type="ECO:0000313" key="2">
    <source>
        <dbReference type="Proteomes" id="UP000595374"/>
    </source>
</evidence>
<dbReference type="PANTHER" id="PTHR12526">
    <property type="entry name" value="GLYCOSYLTRANSFERASE"/>
    <property type="match status" value="1"/>
</dbReference>
<dbReference type="RefSeq" id="WP_198499497.1">
    <property type="nucleotide sequence ID" value="NZ_CP065989.1"/>
</dbReference>